<evidence type="ECO:0000256" key="2">
    <source>
        <dbReference type="ARBA" id="ARBA00005543"/>
    </source>
</evidence>
<comment type="caution">
    <text evidence="8">The sequence shown here is derived from an EMBL/GenBank/DDBJ whole genome shotgun (WGS) entry which is preliminary data.</text>
</comment>
<comment type="subcellular location">
    <subcellularLocation>
        <location evidence="1">Mitochondrion</location>
    </subcellularLocation>
</comment>
<evidence type="ECO:0000256" key="4">
    <source>
        <dbReference type="ARBA" id="ARBA00022946"/>
    </source>
</evidence>
<evidence type="ECO:0000256" key="7">
    <source>
        <dbReference type="SAM" id="MobiDB-lite"/>
    </source>
</evidence>
<reference evidence="8 9" key="1">
    <citation type="submission" date="2016-07" db="EMBL/GenBank/DDBJ databases">
        <title>Pervasive Adenine N6-methylation of Active Genes in Fungi.</title>
        <authorList>
            <consortium name="DOE Joint Genome Institute"/>
            <person name="Mondo S.J."/>
            <person name="Dannebaum R.O."/>
            <person name="Kuo R.C."/>
            <person name="Labutti K."/>
            <person name="Haridas S."/>
            <person name="Kuo A."/>
            <person name="Salamov A."/>
            <person name="Ahrendt S.R."/>
            <person name="Lipzen A."/>
            <person name="Sullivan W."/>
            <person name="Andreopoulos W.B."/>
            <person name="Clum A."/>
            <person name="Lindquist E."/>
            <person name="Daum C."/>
            <person name="Ramamoorthy G.K."/>
            <person name="Gryganskyi A."/>
            <person name="Culley D."/>
            <person name="Magnuson J.K."/>
            <person name="James T.Y."/>
            <person name="O'Malley M.A."/>
            <person name="Stajich J.E."/>
            <person name="Spatafora J.W."/>
            <person name="Visel A."/>
            <person name="Grigoriev I.V."/>
        </authorList>
    </citation>
    <scope>NUCLEOTIDE SEQUENCE [LARGE SCALE GENOMIC DNA]</scope>
    <source>
        <strain evidence="8 9">CBS 115471</strain>
    </source>
</reference>
<evidence type="ECO:0000256" key="1">
    <source>
        <dbReference type="ARBA" id="ARBA00004173"/>
    </source>
</evidence>
<protein>
    <recommendedName>
        <fullName evidence="3">Altered inheritance of mitochondria protein 9, mitochondrial</fullName>
    </recommendedName>
    <alternativeName>
        <fullName evidence="6">Found in mitochondrial proteome protein 29</fullName>
    </alternativeName>
</protein>
<dbReference type="SUPFAM" id="SSF56112">
    <property type="entry name" value="Protein kinase-like (PK-like)"/>
    <property type="match status" value="1"/>
</dbReference>
<keyword evidence="5" id="KW-0496">Mitochondrion</keyword>
<evidence type="ECO:0000256" key="3">
    <source>
        <dbReference type="ARBA" id="ARBA00016197"/>
    </source>
</evidence>
<dbReference type="EMBL" id="MCFA01000021">
    <property type="protein sequence ID" value="ORY16031.1"/>
    <property type="molecule type" value="Genomic_DNA"/>
</dbReference>
<dbReference type="InterPro" id="IPR011009">
    <property type="entry name" value="Kinase-like_dom_sf"/>
</dbReference>
<dbReference type="OrthoDB" id="2906425at2759"/>
<dbReference type="STRING" id="1231657.A0A1Y2A0I1"/>
<evidence type="ECO:0000256" key="6">
    <source>
        <dbReference type="ARBA" id="ARBA00031849"/>
    </source>
</evidence>
<accession>A0A1Y2A0I1</accession>
<dbReference type="AlphaFoldDB" id="A0A1Y2A0I1"/>
<feature type="region of interest" description="Disordered" evidence="7">
    <location>
        <begin position="230"/>
        <end position="250"/>
    </location>
</feature>
<dbReference type="PANTHER" id="PTHR36091:SF1">
    <property type="entry name" value="ALTERED INHERITANCE OF MITOCHONDRIA PROTEIN 9, MITOCHONDRIAL"/>
    <property type="match status" value="1"/>
</dbReference>
<proteinExistence type="inferred from homology"/>
<keyword evidence="9" id="KW-1185">Reference proteome</keyword>
<dbReference type="InterPro" id="IPR051035">
    <property type="entry name" value="Mito_inheritance_9"/>
</dbReference>
<dbReference type="PANTHER" id="PTHR36091">
    <property type="entry name" value="ALTERED INHERITANCE OF MITOCHONDRIA PROTEIN 9, MITOCHONDRIAL"/>
    <property type="match status" value="1"/>
</dbReference>
<comment type="similarity">
    <text evidence="2">Belongs to the AIM9 family.</text>
</comment>
<evidence type="ECO:0000256" key="5">
    <source>
        <dbReference type="ARBA" id="ARBA00023128"/>
    </source>
</evidence>
<organism evidence="8 9">
    <name type="scientific">Clohesyomyces aquaticus</name>
    <dbReference type="NCBI Taxonomy" id="1231657"/>
    <lineage>
        <taxon>Eukaryota</taxon>
        <taxon>Fungi</taxon>
        <taxon>Dikarya</taxon>
        <taxon>Ascomycota</taxon>
        <taxon>Pezizomycotina</taxon>
        <taxon>Dothideomycetes</taxon>
        <taxon>Pleosporomycetidae</taxon>
        <taxon>Pleosporales</taxon>
        <taxon>Lindgomycetaceae</taxon>
        <taxon>Clohesyomyces</taxon>
    </lineage>
</organism>
<keyword evidence="4" id="KW-0809">Transit peptide</keyword>
<evidence type="ECO:0000313" key="9">
    <source>
        <dbReference type="Proteomes" id="UP000193144"/>
    </source>
</evidence>
<name>A0A1Y2A0I1_9PLEO</name>
<gene>
    <name evidence="8" type="ORF">BCR34DRAFT_640576</name>
</gene>
<dbReference type="GO" id="GO:0005739">
    <property type="term" value="C:mitochondrion"/>
    <property type="evidence" value="ECO:0007669"/>
    <property type="project" value="UniProtKB-SubCell"/>
</dbReference>
<sequence length="250" mass="27549">MKLHEGNFNKMFLITGDGGRELVAKIPNPNVGQTHFTTASEVATMDHVRHVLGIPAPLVYGWSSYIDNPVNAEYILMERSEGVELGKAWHDIPWTERYEVVKSLAGYEKAFVSANLSMYGSLYYAKYLLNLSPSQFISSVESTEEGEAFVVGPTTNVPCPLSFTPEEREVQWRLTKSWYEGVDLMNEVLDGIRMYKGWDGWVNHDNYEVYKGAIGAVSGGVSGAVWEDRGGEEGMDGSVAVSGQDGCGEG</sequence>
<dbReference type="Proteomes" id="UP000193144">
    <property type="component" value="Unassembled WGS sequence"/>
</dbReference>
<evidence type="ECO:0000313" key="8">
    <source>
        <dbReference type="EMBL" id="ORY16031.1"/>
    </source>
</evidence>